<gene>
    <name evidence="2" type="ORF">FKW77_009245</name>
</gene>
<sequence length="551" mass="59451">MGRPRGKQKKPLGESSRLPESENDYLEQADEFESSGSKWKAGDPAKALRFYQKALTVYIQGLSRFPRSFDLAYNKARLLYHISQEKRISPLVGSVLELLKEALDAHRFALSIDQENADVLFNTAQVLTSYAEELNENADQDPDFKAQAVSLLQEAVELFAACSARQEMEYTQMQEAQDAVDEAPSPNKTDQVPPTSQKADSEEGQQWAVVLESTTPDTLIETALAQLRTLSSLATIAAPTSSSLLANLSEIATPIVTQKLPSYISLLPTSIPEDASGDKSTPFLVVSNSSSTFHPNAPAHPTNPQAEAKTEADLAIAVFKSALSGAEYRSKLASTETHTSRIKEAFSPLIETTNTETTPIPSTVQILSAYTDALTDLADAIAHLDPSSTQPYSATTRWSPLSQALDLLAKVTDLLSSPAGASSSTDLDLPSRAQVYLQRGDIELLRSSLARLPSATASISNSLPTLLKNAGVYYRGARGLAGQDGDGEVRDEAAVKAGVVKIAEEIWGGGVLIGDFREFFKGIEGDTVREIVREMVEEGLVDGEVSRVILS</sequence>
<evidence type="ECO:0000313" key="2">
    <source>
        <dbReference type="EMBL" id="QDS71105.1"/>
    </source>
</evidence>
<dbReference type="OrthoDB" id="5328412at2759"/>
<evidence type="ECO:0000313" key="3">
    <source>
        <dbReference type="Proteomes" id="UP000316270"/>
    </source>
</evidence>
<name>A0A517L641_9PEZI</name>
<dbReference type="Proteomes" id="UP000316270">
    <property type="component" value="Chromosome 5"/>
</dbReference>
<organism evidence="2 3">
    <name type="scientific">Venturia effusa</name>
    <dbReference type="NCBI Taxonomy" id="50376"/>
    <lineage>
        <taxon>Eukaryota</taxon>
        <taxon>Fungi</taxon>
        <taxon>Dikarya</taxon>
        <taxon>Ascomycota</taxon>
        <taxon>Pezizomycotina</taxon>
        <taxon>Dothideomycetes</taxon>
        <taxon>Pleosporomycetidae</taxon>
        <taxon>Venturiales</taxon>
        <taxon>Venturiaceae</taxon>
        <taxon>Venturia</taxon>
    </lineage>
</organism>
<dbReference type="EMBL" id="CP042189">
    <property type="protein sequence ID" value="QDS71105.1"/>
    <property type="molecule type" value="Genomic_DNA"/>
</dbReference>
<proteinExistence type="predicted"/>
<dbReference type="AlphaFoldDB" id="A0A517L641"/>
<reference evidence="2 3" key="1">
    <citation type="submission" date="2019-07" db="EMBL/GenBank/DDBJ databases">
        <title>Finished genome of Venturia effusa.</title>
        <authorList>
            <person name="Young C.A."/>
            <person name="Cox M.P."/>
            <person name="Ganley A.R.D."/>
            <person name="David W.J."/>
        </authorList>
    </citation>
    <scope>NUCLEOTIDE SEQUENCE [LARGE SCALE GENOMIC DNA]</scope>
    <source>
        <strain evidence="3">albino</strain>
    </source>
</reference>
<feature type="compositionally biased region" description="Polar residues" evidence="1">
    <location>
        <begin position="186"/>
        <end position="198"/>
    </location>
</feature>
<dbReference type="InterPro" id="IPR011990">
    <property type="entry name" value="TPR-like_helical_dom_sf"/>
</dbReference>
<protein>
    <submittedName>
        <fullName evidence="2">Uncharacterized protein</fullName>
    </submittedName>
</protein>
<dbReference type="Gene3D" id="1.25.40.10">
    <property type="entry name" value="Tetratricopeptide repeat domain"/>
    <property type="match status" value="1"/>
</dbReference>
<keyword evidence="3" id="KW-1185">Reference proteome</keyword>
<accession>A0A517L641</accession>
<feature type="region of interest" description="Disordered" evidence="1">
    <location>
        <begin position="1"/>
        <end position="41"/>
    </location>
</feature>
<feature type="compositionally biased region" description="Acidic residues" evidence="1">
    <location>
        <begin position="21"/>
        <end position="33"/>
    </location>
</feature>
<dbReference type="SUPFAM" id="SSF48452">
    <property type="entry name" value="TPR-like"/>
    <property type="match status" value="1"/>
</dbReference>
<feature type="region of interest" description="Disordered" evidence="1">
    <location>
        <begin position="170"/>
        <end position="204"/>
    </location>
</feature>
<feature type="compositionally biased region" description="Basic residues" evidence="1">
    <location>
        <begin position="1"/>
        <end position="10"/>
    </location>
</feature>
<evidence type="ECO:0000256" key="1">
    <source>
        <dbReference type="SAM" id="MobiDB-lite"/>
    </source>
</evidence>